<dbReference type="PANTHER" id="PTHR24198:SF165">
    <property type="entry name" value="ANKYRIN REPEAT-CONTAINING PROTEIN-RELATED"/>
    <property type="match status" value="1"/>
</dbReference>
<evidence type="ECO:0000256" key="1">
    <source>
        <dbReference type="ARBA" id="ARBA00022737"/>
    </source>
</evidence>
<evidence type="ECO:0000313" key="5">
    <source>
        <dbReference type="EMBL" id="KAK8050915.1"/>
    </source>
</evidence>
<feature type="repeat" description="ANK" evidence="3">
    <location>
        <begin position="407"/>
        <end position="440"/>
    </location>
</feature>
<dbReference type="Proteomes" id="UP001444661">
    <property type="component" value="Unassembled WGS sequence"/>
</dbReference>
<dbReference type="PROSITE" id="PS50297">
    <property type="entry name" value="ANK_REP_REGION"/>
    <property type="match status" value="1"/>
</dbReference>
<keyword evidence="2 3" id="KW-0040">ANK repeat</keyword>
<dbReference type="Pfam" id="PF12796">
    <property type="entry name" value="Ank_2"/>
    <property type="match status" value="1"/>
</dbReference>
<dbReference type="EMBL" id="JAQQWK010000002">
    <property type="protein sequence ID" value="KAK8050915.1"/>
    <property type="molecule type" value="Genomic_DNA"/>
</dbReference>
<dbReference type="PROSITE" id="PS50088">
    <property type="entry name" value="ANK_REPEAT"/>
    <property type="match status" value="2"/>
</dbReference>
<name>A0ABR1TYH0_9PEZI</name>
<dbReference type="SMART" id="SM00248">
    <property type="entry name" value="ANK"/>
    <property type="match status" value="8"/>
</dbReference>
<protein>
    <submittedName>
        <fullName evidence="5">Ankyrin protein</fullName>
    </submittedName>
</protein>
<dbReference type="InterPro" id="IPR036770">
    <property type="entry name" value="Ankyrin_rpt-contain_sf"/>
</dbReference>
<gene>
    <name evidence="5" type="ORF">PG993_002300</name>
</gene>
<dbReference type="SUPFAM" id="SSF48403">
    <property type="entry name" value="Ankyrin repeat"/>
    <property type="match status" value="1"/>
</dbReference>
<proteinExistence type="predicted"/>
<organism evidence="5 6">
    <name type="scientific">Apiospora rasikravindrae</name>
    <dbReference type="NCBI Taxonomy" id="990691"/>
    <lineage>
        <taxon>Eukaryota</taxon>
        <taxon>Fungi</taxon>
        <taxon>Dikarya</taxon>
        <taxon>Ascomycota</taxon>
        <taxon>Pezizomycotina</taxon>
        <taxon>Sordariomycetes</taxon>
        <taxon>Xylariomycetidae</taxon>
        <taxon>Amphisphaeriales</taxon>
        <taxon>Apiosporaceae</taxon>
        <taxon>Apiospora</taxon>
    </lineage>
</organism>
<comment type="caution">
    <text evidence="5">The sequence shown here is derived from an EMBL/GenBank/DDBJ whole genome shotgun (WGS) entry which is preliminary data.</text>
</comment>
<accession>A0ABR1TYH0</accession>
<evidence type="ECO:0000313" key="6">
    <source>
        <dbReference type="Proteomes" id="UP001444661"/>
    </source>
</evidence>
<keyword evidence="6" id="KW-1185">Reference proteome</keyword>
<keyword evidence="1" id="KW-0677">Repeat</keyword>
<dbReference type="Gene3D" id="1.25.40.20">
    <property type="entry name" value="Ankyrin repeat-containing domain"/>
    <property type="match status" value="1"/>
</dbReference>
<feature type="repeat" description="ANK" evidence="3">
    <location>
        <begin position="194"/>
        <end position="226"/>
    </location>
</feature>
<dbReference type="InterPro" id="IPR002110">
    <property type="entry name" value="Ankyrin_rpt"/>
</dbReference>
<evidence type="ECO:0000256" key="4">
    <source>
        <dbReference type="SAM" id="MobiDB-lite"/>
    </source>
</evidence>
<sequence>MSSLSGSTPPPDEKVEWNPPEDKYGERLKRIILEDDAIALEQYLAPFHHRRVMPCTFGNPNPWETAIYYGKFEVLRVLMKYVGYKYRYDGEWPVDDGYPDRRYLFHKACQQCHVDIIHFLLKLFGPEVARRRAPDDDGCTPILLVCRAIGARPEAPRGMTIEKHLARCEALVELLLDLGADASDRYVSDGGGVLTATTLSYAAELAPSSLIALLLDHGADINARVKYEAVGGGVGNSTLLHIATRNLNADVVRFLLERPEGRAMASVRDDEGRTPLHCLATRRACHERTSRAHYPFQDRAQFVRRAVEIAEALLPYSDLEAPGGPEGKTPLFLVSEFSDWSHEENEPPSWDAVPRFFLDRGADPTTTDKEGNTALAALVRRRPFDPAAELLEHFVKCGAPVDTTDRDGNTLLHMALKGGHKVETVRFLLYHGVRADACNKDGDTPVHLAAAMHKGLLVGLPTPADPVYHEWEGFGRRHKEHIEGQGQILDLLVGPDGDPAVYDFPDRAGRTPRQIRDRITGENRREAECIVARRRMEASVVVVGTTSTVLFVAPSIKS</sequence>
<evidence type="ECO:0000256" key="2">
    <source>
        <dbReference type="ARBA" id="ARBA00023043"/>
    </source>
</evidence>
<feature type="compositionally biased region" description="Basic and acidic residues" evidence="4">
    <location>
        <begin position="11"/>
        <end position="21"/>
    </location>
</feature>
<evidence type="ECO:0000256" key="3">
    <source>
        <dbReference type="PROSITE-ProRule" id="PRU00023"/>
    </source>
</evidence>
<feature type="region of interest" description="Disordered" evidence="4">
    <location>
        <begin position="1"/>
        <end position="21"/>
    </location>
</feature>
<dbReference type="PANTHER" id="PTHR24198">
    <property type="entry name" value="ANKYRIN REPEAT AND PROTEIN KINASE DOMAIN-CONTAINING PROTEIN"/>
    <property type="match status" value="1"/>
</dbReference>
<reference evidence="5 6" key="1">
    <citation type="submission" date="2023-01" db="EMBL/GenBank/DDBJ databases">
        <title>Analysis of 21 Apiospora genomes using comparative genomics revels a genus with tremendous synthesis potential of carbohydrate active enzymes and secondary metabolites.</title>
        <authorList>
            <person name="Sorensen T."/>
        </authorList>
    </citation>
    <scope>NUCLEOTIDE SEQUENCE [LARGE SCALE GENOMIC DNA]</scope>
    <source>
        <strain evidence="5 6">CBS 33761</strain>
    </source>
</reference>